<evidence type="ECO:0000313" key="5">
    <source>
        <dbReference type="Proteomes" id="UP000235114"/>
    </source>
</evidence>
<dbReference type="SUPFAM" id="SSF52218">
    <property type="entry name" value="Flavoproteins"/>
    <property type="match status" value="1"/>
</dbReference>
<organism evidence="2 4">
    <name type="scientific">Bacillus canaveralius</name>
    <dbReference type="NCBI Taxonomy" id="1403243"/>
    <lineage>
        <taxon>Bacteria</taxon>
        <taxon>Bacillati</taxon>
        <taxon>Bacillota</taxon>
        <taxon>Bacilli</taxon>
        <taxon>Bacillales</taxon>
        <taxon>Bacillaceae</taxon>
        <taxon>Bacillus</taxon>
    </lineage>
</organism>
<dbReference type="Proteomes" id="UP000235114">
    <property type="component" value="Unassembled WGS sequence"/>
</dbReference>
<dbReference type="EMBL" id="PGVA01000001">
    <property type="protein sequence ID" value="PLR86773.1"/>
    <property type="molecule type" value="Genomic_DNA"/>
</dbReference>
<dbReference type="Pfam" id="PF12724">
    <property type="entry name" value="Flavodoxin_5"/>
    <property type="match status" value="1"/>
</dbReference>
<dbReference type="Proteomes" id="UP000234951">
    <property type="component" value="Unassembled WGS sequence"/>
</dbReference>
<feature type="domain" description="Flavodoxin" evidence="1">
    <location>
        <begin position="4"/>
        <end position="143"/>
    </location>
</feature>
<dbReference type="AlphaFoldDB" id="A0A2N5GSN7"/>
<dbReference type="GO" id="GO:0010181">
    <property type="term" value="F:FMN binding"/>
    <property type="evidence" value="ECO:0007669"/>
    <property type="project" value="TreeGrafter"/>
</dbReference>
<evidence type="ECO:0000259" key="1">
    <source>
        <dbReference type="Pfam" id="PF12724"/>
    </source>
</evidence>
<accession>A0A2N5GSN7</accession>
<dbReference type="InterPro" id="IPR029039">
    <property type="entry name" value="Flavoprotein-like_sf"/>
</dbReference>
<evidence type="ECO:0000313" key="4">
    <source>
        <dbReference type="Proteomes" id="UP000234951"/>
    </source>
</evidence>
<dbReference type="RefSeq" id="WP_101575183.1">
    <property type="nucleotide sequence ID" value="NZ_PGVA01000001.1"/>
</dbReference>
<dbReference type="PANTHER" id="PTHR38030:SF2">
    <property type="entry name" value="PROTOPORPHYRINOGEN IX DEHYDROGENASE [QUINONE]"/>
    <property type="match status" value="1"/>
</dbReference>
<dbReference type="InterPro" id="IPR052200">
    <property type="entry name" value="Protoporphyrinogen_IX_DH"/>
</dbReference>
<dbReference type="Gene3D" id="3.40.50.360">
    <property type="match status" value="1"/>
</dbReference>
<evidence type="ECO:0000313" key="2">
    <source>
        <dbReference type="EMBL" id="PLR86773.1"/>
    </source>
</evidence>
<evidence type="ECO:0000313" key="3">
    <source>
        <dbReference type="EMBL" id="PLR92766.1"/>
    </source>
</evidence>
<comment type="caution">
    <text evidence="2">The sequence shown here is derived from an EMBL/GenBank/DDBJ whole genome shotgun (WGS) entry which is preliminary data.</text>
</comment>
<reference evidence="3 5" key="2">
    <citation type="submission" date="2017-12" db="EMBL/GenBank/DDBJ databases">
        <title>Comparative Functional Genomics of Dry Heat Resistant strains isolated from the Viking Spacecraft.</title>
        <authorList>
            <person name="Seuylemezian A."/>
            <person name="Cooper K."/>
            <person name="Vaishampayan P."/>
        </authorList>
    </citation>
    <scope>NUCLEOTIDE SEQUENCE [LARGE SCALE GENOMIC DNA]</scope>
    <source>
        <strain evidence="3 5">ATCC 29669</strain>
    </source>
</reference>
<dbReference type="GO" id="GO:0006783">
    <property type="term" value="P:heme biosynthetic process"/>
    <property type="evidence" value="ECO:0007669"/>
    <property type="project" value="TreeGrafter"/>
</dbReference>
<proteinExistence type="predicted"/>
<dbReference type="GO" id="GO:0070819">
    <property type="term" value="F:menaquinone-dependent protoporphyrinogen oxidase activity"/>
    <property type="evidence" value="ECO:0007669"/>
    <property type="project" value="TreeGrafter"/>
</dbReference>
<dbReference type="OrthoDB" id="2146857at2"/>
<sequence length="160" mass="17859">MKTIIIFATKHGSVENAARLLKTKLGEKTDLVNLAKETRPSIEEYDTVILGGSIYAGNIQKSLTKYIGESLPQLLQKNVGLFICAAEPDSQTRLKELTGSFPPELYHHAKAKDILGYEIHYSKMNFFEKMIVRSLMKIKSDHSALSIENIDDFAKSLKAG</sequence>
<dbReference type="InterPro" id="IPR026816">
    <property type="entry name" value="Flavodoxin_dom"/>
</dbReference>
<gene>
    <name evidence="2" type="ORF">CU635_00300</name>
    <name evidence="3" type="ORF">CVD25_18205</name>
</gene>
<dbReference type="PANTHER" id="PTHR38030">
    <property type="entry name" value="PROTOPORPHYRINOGEN IX DEHYDROGENASE [MENAQUINONE]"/>
    <property type="match status" value="1"/>
</dbReference>
<reference evidence="2 4" key="1">
    <citation type="submission" date="2017-11" db="EMBL/GenBank/DDBJ databases">
        <title>Comparitive Functional Genomics of Dry Heat Resistant strains isolated from the Viking Spacecraft.</title>
        <authorList>
            <person name="Seuylemezian A."/>
            <person name="Cooper K."/>
            <person name="Vaishampayan P."/>
        </authorList>
    </citation>
    <scope>NUCLEOTIDE SEQUENCE [LARGE SCALE GENOMIC DNA]</scope>
    <source>
        <strain evidence="2 4">M4.6</strain>
    </source>
</reference>
<dbReference type="EMBL" id="PGVD01000056">
    <property type="protein sequence ID" value="PLR92766.1"/>
    <property type="molecule type" value="Genomic_DNA"/>
</dbReference>
<protein>
    <submittedName>
        <fullName evidence="2">Flavodoxin</fullName>
    </submittedName>
</protein>
<name>A0A2N5GSN7_9BACI</name>
<keyword evidence="5" id="KW-1185">Reference proteome</keyword>